<accession>A0ACC2TDE6</accession>
<organism evidence="1 2">
    <name type="scientific">Entomophthora muscae</name>
    <dbReference type="NCBI Taxonomy" id="34485"/>
    <lineage>
        <taxon>Eukaryota</taxon>
        <taxon>Fungi</taxon>
        <taxon>Fungi incertae sedis</taxon>
        <taxon>Zoopagomycota</taxon>
        <taxon>Entomophthoromycotina</taxon>
        <taxon>Entomophthoromycetes</taxon>
        <taxon>Entomophthorales</taxon>
        <taxon>Entomophthoraceae</taxon>
        <taxon>Entomophthora</taxon>
    </lineage>
</organism>
<protein>
    <submittedName>
        <fullName evidence="1">Uncharacterized protein</fullName>
    </submittedName>
</protein>
<reference evidence="1" key="1">
    <citation type="submission" date="2022-04" db="EMBL/GenBank/DDBJ databases">
        <title>Genome of the entomopathogenic fungus Entomophthora muscae.</title>
        <authorList>
            <person name="Elya C."/>
            <person name="Lovett B.R."/>
            <person name="Lee E."/>
            <person name="Macias A.M."/>
            <person name="Hajek A.E."/>
            <person name="De Bivort B.L."/>
            <person name="Kasson M.T."/>
            <person name="De Fine Licht H.H."/>
            <person name="Stajich J.E."/>
        </authorList>
    </citation>
    <scope>NUCLEOTIDE SEQUENCE</scope>
    <source>
        <strain evidence="1">Berkeley</strain>
    </source>
</reference>
<dbReference type="EMBL" id="QTSX02003035">
    <property type="protein sequence ID" value="KAJ9072257.1"/>
    <property type="molecule type" value="Genomic_DNA"/>
</dbReference>
<name>A0ACC2TDE6_9FUNG</name>
<keyword evidence="2" id="KW-1185">Reference proteome</keyword>
<evidence type="ECO:0000313" key="2">
    <source>
        <dbReference type="Proteomes" id="UP001165960"/>
    </source>
</evidence>
<dbReference type="Proteomes" id="UP001165960">
    <property type="component" value="Unassembled WGS sequence"/>
</dbReference>
<gene>
    <name evidence="1" type="ORF">DSO57_1029485</name>
</gene>
<comment type="caution">
    <text evidence="1">The sequence shown here is derived from an EMBL/GenBank/DDBJ whole genome shotgun (WGS) entry which is preliminary data.</text>
</comment>
<sequence length="110" mass="11854">MESSCPTPNLATYLIPTATLLYLAVSLIQCNILAKAFHQAVNFYPIVYALNVFEPPNLPSYVTKVLPSILGYYRLPAAPESMAWMALQMASSEGEELASISKGAGVREGG</sequence>
<proteinExistence type="predicted"/>
<evidence type="ECO:0000313" key="1">
    <source>
        <dbReference type="EMBL" id="KAJ9072257.1"/>
    </source>
</evidence>